<dbReference type="InterPro" id="IPR001965">
    <property type="entry name" value="Znf_PHD"/>
</dbReference>
<dbReference type="Proteomes" id="UP000507470">
    <property type="component" value="Unassembled WGS sequence"/>
</dbReference>
<keyword evidence="9" id="KW-1185">Reference proteome</keyword>
<dbReference type="InterPro" id="IPR019786">
    <property type="entry name" value="Zinc_finger_PHD-type_CS"/>
</dbReference>
<dbReference type="CDD" id="cd15489">
    <property type="entry name" value="PHD_SF"/>
    <property type="match status" value="1"/>
</dbReference>
<feature type="compositionally biased region" description="Polar residues" evidence="6">
    <location>
        <begin position="734"/>
        <end position="743"/>
    </location>
</feature>
<evidence type="ECO:0000256" key="3">
    <source>
        <dbReference type="ARBA" id="ARBA00022833"/>
    </source>
</evidence>
<evidence type="ECO:0000313" key="8">
    <source>
        <dbReference type="EMBL" id="CAC5363407.1"/>
    </source>
</evidence>
<feature type="region of interest" description="Disordered" evidence="6">
    <location>
        <begin position="817"/>
        <end position="865"/>
    </location>
</feature>
<dbReference type="SMART" id="SM00249">
    <property type="entry name" value="PHD"/>
    <property type="match status" value="1"/>
</dbReference>
<feature type="region of interest" description="Disordered" evidence="6">
    <location>
        <begin position="426"/>
        <end position="449"/>
    </location>
</feature>
<dbReference type="Pfam" id="PF00628">
    <property type="entry name" value="PHD"/>
    <property type="match status" value="1"/>
</dbReference>
<dbReference type="InterPro" id="IPR013083">
    <property type="entry name" value="Znf_RING/FYVE/PHD"/>
</dbReference>
<feature type="compositionally biased region" description="Basic and acidic residues" evidence="6">
    <location>
        <begin position="910"/>
        <end position="922"/>
    </location>
</feature>
<feature type="compositionally biased region" description="Polar residues" evidence="6">
    <location>
        <begin position="438"/>
        <end position="449"/>
    </location>
</feature>
<keyword evidence="1" id="KW-0479">Metal-binding</keyword>
<feature type="compositionally biased region" description="Polar residues" evidence="6">
    <location>
        <begin position="762"/>
        <end position="797"/>
    </location>
</feature>
<sequence>MERLPSLLMSTIENVCEQFRNITFTVHSENDRARISIMFTNEDSNKSLQIDNTNFIWSTLKRTIKKEKAIIFLWIGTCNLTTEIDKHIQLTHDIPEYHSKIDDMANRLSDWKAQIQARYKHTRVIILECPPYSIVAYNDVNGHPNPTEAFLGQTARLEQQIYYLNSLIRNINNKNLKVTTKAKQSKIDLNNNQEETDKTVDKTEHILEPIQEFIQQTQPALDELNRSMAETMKLTITTACNVQNGEIEDINHKDKVAPSNKEIDKNPKQQDDEFDEGEDQQQQQNENSYKCPICREESEDNTIACDECNEWFHYTCLKLTEMEIRKIDPDIPYICDLCNDEALFRSTITKSDRDSNQHQVPNQPPSKYVKLHQQSRKAIVIEDKSENNEARQTTNLDLPIIELDKDEGTQSALYKDEDNINRETKQRAASLEQKHTQMDSNNPEGESDIMNRQSLHPVEEQTSVKQPLEGAILNAYENNRNIDKQNQKQTVKRNNTKNQQNRKLELEQIAYISSLEQRIKNQDKTLDLLKKNMEIKQSNGQPTDNINNMNSQPNIEQSNLNRSNIDQMRDELEKQIRQEMHVQMMDMRLKQLESQMVQFMCLNTSIRTQRMIQSQKDPTYSHRGERHTDNYNQLQHHHAMEQSRIYQEVRPSQFHQNDARWHNPEQCQKRQNDPRRYDYGQNQYQTDPRGYNAGQIQYLTYPRGYGQTQQQNHPRWYNSVQNQHQQNDQRWYNSVQNQHQQNDPRWYDSGLNQHQTDPRGYNSGQIQHQTDTRGYNSGQTQRQTDSRVYNSGQIQHQTDPRGYISGQILHQNDQRRYNSGQNQHQMVPRGYNSGQIQHQADPRGFNSGQNKNNIKMTQDSRQDQVSQINPKHYNSVHQDDLLRQGLPRAPPPPYQQNSNLYYYNKISVERHSDNGQRKEKSNSEGSSRPQRHAETEIKLTQAIDKLTNPESLLNEDQTLKEIPTITTTPDTEITVPNNQHVYHPSMNLPQHSTEEEKPKQHFLGKIGQPKEPPDIQKLGQETEILLRQC</sequence>
<protein>
    <recommendedName>
        <fullName evidence="7">PHD-type domain-containing protein</fullName>
    </recommendedName>
</protein>
<evidence type="ECO:0000256" key="4">
    <source>
        <dbReference type="PROSITE-ProRule" id="PRU00146"/>
    </source>
</evidence>
<evidence type="ECO:0000313" key="9">
    <source>
        <dbReference type="Proteomes" id="UP000507470"/>
    </source>
</evidence>
<feature type="compositionally biased region" description="Basic and acidic residues" evidence="6">
    <location>
        <begin position="426"/>
        <end position="437"/>
    </location>
</feature>
<evidence type="ECO:0000256" key="1">
    <source>
        <dbReference type="ARBA" id="ARBA00022723"/>
    </source>
</evidence>
<feature type="compositionally biased region" description="Basic and acidic residues" evidence="6">
    <location>
        <begin position="250"/>
        <end position="271"/>
    </location>
</feature>
<proteinExistence type="predicted"/>
<dbReference type="GO" id="GO:0008270">
    <property type="term" value="F:zinc ion binding"/>
    <property type="evidence" value="ECO:0007669"/>
    <property type="project" value="UniProtKB-KW"/>
</dbReference>
<gene>
    <name evidence="8" type="ORF">MCOR_4851</name>
</gene>
<evidence type="ECO:0000256" key="6">
    <source>
        <dbReference type="SAM" id="MobiDB-lite"/>
    </source>
</evidence>
<feature type="region of interest" description="Disordered" evidence="6">
    <location>
        <begin position="734"/>
        <end position="803"/>
    </location>
</feature>
<keyword evidence="5" id="KW-0175">Coiled coil</keyword>
<keyword evidence="3" id="KW-0862">Zinc</keyword>
<dbReference type="PROSITE" id="PS50016">
    <property type="entry name" value="ZF_PHD_2"/>
    <property type="match status" value="1"/>
</dbReference>
<feature type="region of interest" description="Disordered" evidence="6">
    <location>
        <begin position="478"/>
        <end position="499"/>
    </location>
</feature>
<dbReference type="OrthoDB" id="436852at2759"/>
<dbReference type="InterPro" id="IPR011011">
    <property type="entry name" value="Znf_FYVE_PHD"/>
</dbReference>
<feature type="region of interest" description="Disordered" evidence="6">
    <location>
        <begin position="349"/>
        <end position="368"/>
    </location>
</feature>
<feature type="compositionally biased region" description="Basic and acidic residues" evidence="6">
    <location>
        <begin position="657"/>
        <end position="678"/>
    </location>
</feature>
<reference evidence="8 9" key="1">
    <citation type="submission" date="2020-06" db="EMBL/GenBank/DDBJ databases">
        <authorList>
            <person name="Li R."/>
            <person name="Bekaert M."/>
        </authorList>
    </citation>
    <scope>NUCLEOTIDE SEQUENCE [LARGE SCALE GENOMIC DNA]</scope>
    <source>
        <strain evidence="9">wild</strain>
    </source>
</reference>
<name>A0A6J8A8M7_MYTCO</name>
<feature type="compositionally biased region" description="Polar residues" evidence="6">
    <location>
        <begin position="846"/>
        <end position="865"/>
    </location>
</feature>
<dbReference type="Gene3D" id="3.30.40.10">
    <property type="entry name" value="Zinc/RING finger domain, C3HC4 (zinc finger)"/>
    <property type="match status" value="1"/>
</dbReference>
<keyword evidence="2 4" id="KW-0863">Zinc-finger</keyword>
<feature type="coiled-coil region" evidence="5">
    <location>
        <begin position="512"/>
        <end position="575"/>
    </location>
</feature>
<dbReference type="AlphaFoldDB" id="A0A6J8A8M7"/>
<feature type="domain" description="PHD-type" evidence="7">
    <location>
        <begin position="288"/>
        <end position="341"/>
    </location>
</feature>
<evidence type="ECO:0000259" key="7">
    <source>
        <dbReference type="PROSITE" id="PS50016"/>
    </source>
</evidence>
<dbReference type="EMBL" id="CACVKT020000843">
    <property type="protein sequence ID" value="CAC5363407.1"/>
    <property type="molecule type" value="Genomic_DNA"/>
</dbReference>
<evidence type="ECO:0000256" key="2">
    <source>
        <dbReference type="ARBA" id="ARBA00022771"/>
    </source>
</evidence>
<feature type="region of interest" description="Disordered" evidence="6">
    <location>
        <begin position="989"/>
        <end position="1016"/>
    </location>
</feature>
<organism evidence="8 9">
    <name type="scientific">Mytilus coruscus</name>
    <name type="common">Sea mussel</name>
    <dbReference type="NCBI Taxonomy" id="42192"/>
    <lineage>
        <taxon>Eukaryota</taxon>
        <taxon>Metazoa</taxon>
        <taxon>Spiralia</taxon>
        <taxon>Lophotrochozoa</taxon>
        <taxon>Mollusca</taxon>
        <taxon>Bivalvia</taxon>
        <taxon>Autobranchia</taxon>
        <taxon>Pteriomorphia</taxon>
        <taxon>Mytilida</taxon>
        <taxon>Mytiloidea</taxon>
        <taxon>Mytilidae</taxon>
        <taxon>Mytilinae</taxon>
        <taxon>Mytilus</taxon>
    </lineage>
</organism>
<feature type="region of interest" description="Disordered" evidence="6">
    <location>
        <begin position="250"/>
        <end position="287"/>
    </location>
</feature>
<feature type="region of interest" description="Disordered" evidence="6">
    <location>
        <begin position="651"/>
        <end position="692"/>
    </location>
</feature>
<dbReference type="SUPFAM" id="SSF57903">
    <property type="entry name" value="FYVE/PHD zinc finger"/>
    <property type="match status" value="1"/>
</dbReference>
<feature type="region of interest" description="Disordered" evidence="6">
    <location>
        <begin position="910"/>
        <end position="934"/>
    </location>
</feature>
<evidence type="ECO:0000256" key="5">
    <source>
        <dbReference type="SAM" id="Coils"/>
    </source>
</evidence>
<dbReference type="InterPro" id="IPR019787">
    <property type="entry name" value="Znf_PHD-finger"/>
</dbReference>
<accession>A0A6J8A8M7</accession>
<dbReference type="PROSITE" id="PS01359">
    <property type="entry name" value="ZF_PHD_1"/>
    <property type="match status" value="1"/>
</dbReference>